<evidence type="ECO:0000256" key="8">
    <source>
        <dbReference type="ARBA" id="ARBA00022741"/>
    </source>
</evidence>
<reference evidence="17 18" key="1">
    <citation type="submission" date="2023-06" db="EMBL/GenBank/DDBJ databases">
        <title>Microbacterium sp. nov., isolated from a waste landfill.</title>
        <authorList>
            <person name="Wen W."/>
        </authorList>
    </citation>
    <scope>NUCLEOTIDE SEQUENCE [LARGE SCALE GENOMIC DNA]</scope>
    <source>
        <strain evidence="17 18">ASV49</strain>
    </source>
</reference>
<comment type="catalytic activity">
    <reaction evidence="14">
        <text>D-maltose + ATP = alpha-maltose 1-phosphate + ADP + H(+)</text>
        <dbReference type="Rhea" id="RHEA:31915"/>
        <dbReference type="ChEBI" id="CHEBI:15378"/>
        <dbReference type="ChEBI" id="CHEBI:17306"/>
        <dbReference type="ChEBI" id="CHEBI:30616"/>
        <dbReference type="ChEBI" id="CHEBI:63576"/>
        <dbReference type="ChEBI" id="CHEBI:456216"/>
        <dbReference type="EC" id="2.7.1.175"/>
    </reaction>
</comment>
<sequence>MDNTLACLAAWIPQQRWYAAKGRTPALRIVASIDLDAVDADIRVRTLLVADDASRPPVLYQVPVVERPAGDRDLRPRHTIGEALPGMVLVDGVHDPAYARALLQLVTAGGRRRSDDLVLTGTGVAASALSLTTRAEVLTGEQSNTSLVYRDPGSPLICKLYRKLQPGLNPDVELQVALADAGSTRVPRPAGWLEGSWAAEGGEIESGSLAFAQEFLPDVEDAWRVALRAAAEGEDFQAGARELGAATAEVHLTLARALPMRAAGAAERDAVTATWHRRLEDAIGEVPELASRRAAIETGYARARDEVFPPLQRIHGDYHLGQVVRIPGRGWVLLDFEGEPMRPMQERRRPDLALRDIAGMLRSFDYVAGSLGQDMPERADAVDAWARAARAAYLEGYAAASGLDLVASAPLLHALELDKAVYETLYEARNRPSWIGIPLRAVDRLTGVVRPSMA</sequence>
<feature type="domain" description="Maltokinase N-terminal cap" evidence="16">
    <location>
        <begin position="11"/>
        <end position="95"/>
    </location>
</feature>
<dbReference type="EMBL" id="JASXSZ010000005">
    <property type="protein sequence ID" value="MDL9980903.1"/>
    <property type="molecule type" value="Genomic_DNA"/>
</dbReference>
<comment type="similarity">
    <text evidence="2">Belongs to the aminoglycoside phosphotransferase family.</text>
</comment>
<evidence type="ECO:0000256" key="13">
    <source>
        <dbReference type="ARBA" id="ARBA00031251"/>
    </source>
</evidence>
<dbReference type="SUPFAM" id="SSF56112">
    <property type="entry name" value="Protein kinase-like (PK-like)"/>
    <property type="match status" value="1"/>
</dbReference>
<evidence type="ECO:0000259" key="16">
    <source>
        <dbReference type="Pfam" id="PF18085"/>
    </source>
</evidence>
<gene>
    <name evidence="17" type="ORF">QSV35_16305</name>
</gene>
<evidence type="ECO:0000256" key="14">
    <source>
        <dbReference type="ARBA" id="ARBA00049067"/>
    </source>
</evidence>
<comment type="caution">
    <text evidence="17">The sequence shown here is derived from an EMBL/GenBank/DDBJ whole genome shotgun (WGS) entry which is preliminary data.</text>
</comment>
<evidence type="ECO:0000256" key="9">
    <source>
        <dbReference type="ARBA" id="ARBA00022777"/>
    </source>
</evidence>
<evidence type="ECO:0000256" key="11">
    <source>
        <dbReference type="ARBA" id="ARBA00023056"/>
    </source>
</evidence>
<keyword evidence="10" id="KW-0067">ATP-binding</keyword>
<keyword evidence="6" id="KW-0321">Glycogen metabolism</keyword>
<protein>
    <recommendedName>
        <fullName evidence="5">Maltokinase</fullName>
        <ecNumber evidence="4">2.7.1.175</ecNumber>
    </recommendedName>
    <alternativeName>
        <fullName evidence="13">Maltose-1-phosphate synthase</fullName>
    </alternativeName>
</protein>
<evidence type="ECO:0000256" key="2">
    <source>
        <dbReference type="ARBA" id="ARBA00006219"/>
    </source>
</evidence>
<evidence type="ECO:0000256" key="10">
    <source>
        <dbReference type="ARBA" id="ARBA00022840"/>
    </source>
</evidence>
<proteinExistence type="inferred from homology"/>
<evidence type="ECO:0000256" key="12">
    <source>
        <dbReference type="ARBA" id="ARBA00023277"/>
    </source>
</evidence>
<evidence type="ECO:0000256" key="1">
    <source>
        <dbReference type="ARBA" id="ARBA00004964"/>
    </source>
</evidence>
<dbReference type="InterPro" id="IPR002575">
    <property type="entry name" value="Aminoglycoside_PTrfase"/>
</dbReference>
<evidence type="ECO:0000313" key="18">
    <source>
        <dbReference type="Proteomes" id="UP001235064"/>
    </source>
</evidence>
<dbReference type="RefSeq" id="WP_286289859.1">
    <property type="nucleotide sequence ID" value="NZ_JASXSZ010000005.1"/>
</dbReference>
<keyword evidence="11" id="KW-0320">Glycogen biosynthesis</keyword>
<dbReference type="InterPro" id="IPR040999">
    <property type="entry name" value="Mak_N_cap"/>
</dbReference>
<keyword evidence="12" id="KW-0119">Carbohydrate metabolism</keyword>
<keyword evidence="8" id="KW-0547">Nucleotide-binding</keyword>
<accession>A0ABT7N2H2</accession>
<evidence type="ECO:0000256" key="3">
    <source>
        <dbReference type="ARBA" id="ARBA00011245"/>
    </source>
</evidence>
<dbReference type="Proteomes" id="UP001235064">
    <property type="component" value="Unassembled WGS sequence"/>
</dbReference>
<evidence type="ECO:0000256" key="5">
    <source>
        <dbReference type="ARBA" id="ARBA00013882"/>
    </source>
</evidence>
<keyword evidence="18" id="KW-1185">Reference proteome</keyword>
<evidence type="ECO:0000259" key="15">
    <source>
        <dbReference type="Pfam" id="PF01636"/>
    </source>
</evidence>
<dbReference type="Gene3D" id="3.90.1200.10">
    <property type="match status" value="1"/>
</dbReference>
<evidence type="ECO:0000313" key="17">
    <source>
        <dbReference type="EMBL" id="MDL9980903.1"/>
    </source>
</evidence>
<evidence type="ECO:0000256" key="4">
    <source>
        <dbReference type="ARBA" id="ARBA00011962"/>
    </source>
</evidence>
<organism evidence="17 18">
    <name type="scientific">Microbacterium candidum</name>
    <dbReference type="NCBI Taxonomy" id="3041922"/>
    <lineage>
        <taxon>Bacteria</taxon>
        <taxon>Bacillati</taxon>
        <taxon>Actinomycetota</taxon>
        <taxon>Actinomycetes</taxon>
        <taxon>Micrococcales</taxon>
        <taxon>Microbacteriaceae</taxon>
        <taxon>Microbacterium</taxon>
    </lineage>
</organism>
<name>A0ABT7N2H2_9MICO</name>
<comment type="subunit">
    <text evidence="3">Monomer.</text>
</comment>
<dbReference type="InterPro" id="IPR011009">
    <property type="entry name" value="Kinase-like_dom_sf"/>
</dbReference>
<comment type="pathway">
    <text evidence="1">Glycan biosynthesis; glycogen biosynthesis.</text>
</comment>
<dbReference type="Pfam" id="PF01636">
    <property type="entry name" value="APH"/>
    <property type="match status" value="1"/>
</dbReference>
<evidence type="ECO:0000256" key="6">
    <source>
        <dbReference type="ARBA" id="ARBA00022600"/>
    </source>
</evidence>
<keyword evidence="9" id="KW-0418">Kinase</keyword>
<dbReference type="Pfam" id="PF18085">
    <property type="entry name" value="Mak_N_cap"/>
    <property type="match status" value="1"/>
</dbReference>
<feature type="domain" description="Aminoglycoside phosphotransferase" evidence="15">
    <location>
        <begin position="136"/>
        <end position="361"/>
    </location>
</feature>
<keyword evidence="7" id="KW-0808">Transferase</keyword>
<dbReference type="EC" id="2.7.1.175" evidence="4"/>
<evidence type="ECO:0000256" key="7">
    <source>
        <dbReference type="ARBA" id="ARBA00022679"/>
    </source>
</evidence>